<name>T1BZ55_9ZZZZ</name>
<dbReference type="Gene3D" id="1.10.10.10">
    <property type="entry name" value="Winged helix-like DNA-binding domain superfamily/Winged helix DNA-binding domain"/>
    <property type="match status" value="1"/>
</dbReference>
<dbReference type="SUPFAM" id="SSF46689">
    <property type="entry name" value="Homeodomain-like"/>
    <property type="match status" value="1"/>
</dbReference>
<dbReference type="InterPro" id="IPR009057">
    <property type="entry name" value="Homeodomain-like_sf"/>
</dbReference>
<dbReference type="AlphaFoldDB" id="T1BZ55"/>
<dbReference type="InterPro" id="IPR036388">
    <property type="entry name" value="WH-like_DNA-bd_sf"/>
</dbReference>
<evidence type="ECO:0000313" key="1">
    <source>
        <dbReference type="EMBL" id="EQD75002.1"/>
    </source>
</evidence>
<gene>
    <name evidence="1" type="ORF">B1A_04192</name>
</gene>
<protein>
    <submittedName>
        <fullName evidence="1">Protein containing DUF433</fullName>
    </submittedName>
</protein>
<organism evidence="1">
    <name type="scientific">mine drainage metagenome</name>
    <dbReference type="NCBI Taxonomy" id="410659"/>
    <lineage>
        <taxon>unclassified sequences</taxon>
        <taxon>metagenomes</taxon>
        <taxon>ecological metagenomes</taxon>
    </lineage>
</organism>
<accession>T1BZ55</accession>
<proteinExistence type="predicted"/>
<reference evidence="1" key="2">
    <citation type="journal article" date="2014" name="ISME J.">
        <title>Microbial stratification in low pH oxic and suboxic macroscopic growths along an acid mine drainage.</title>
        <authorList>
            <person name="Mendez-Garcia C."/>
            <person name="Mesa V."/>
            <person name="Sprenger R.R."/>
            <person name="Richter M."/>
            <person name="Diez M.S."/>
            <person name="Solano J."/>
            <person name="Bargiela R."/>
            <person name="Golyshina O.V."/>
            <person name="Manteca A."/>
            <person name="Ramos J.L."/>
            <person name="Gallego J.R."/>
            <person name="Llorente I."/>
            <person name="Martins Dos Santos V.A."/>
            <person name="Jensen O.N."/>
            <person name="Pelaez A.I."/>
            <person name="Sanchez J."/>
            <person name="Ferrer M."/>
        </authorList>
    </citation>
    <scope>NUCLEOTIDE SEQUENCE</scope>
</reference>
<comment type="caution">
    <text evidence="1">The sequence shown here is derived from an EMBL/GenBank/DDBJ whole genome shotgun (WGS) entry which is preliminary data.</text>
</comment>
<sequence length="72" mass="7669">MKMQNSGTAKVVSNPGILGGMPVVEGTRVPAANVMAEVTAGKSKYDIFESYPTLPLDGVEACIQWDKMGRPQ</sequence>
<dbReference type="EMBL" id="AUZX01003039">
    <property type="protein sequence ID" value="EQD75002.1"/>
    <property type="molecule type" value="Genomic_DNA"/>
</dbReference>
<dbReference type="InterPro" id="IPR007367">
    <property type="entry name" value="DUF433"/>
</dbReference>
<dbReference type="Pfam" id="PF04255">
    <property type="entry name" value="DUF433"/>
    <property type="match status" value="1"/>
</dbReference>
<reference evidence="1" key="1">
    <citation type="submission" date="2013-08" db="EMBL/GenBank/DDBJ databases">
        <authorList>
            <person name="Mendez C."/>
            <person name="Richter M."/>
            <person name="Ferrer M."/>
            <person name="Sanchez J."/>
        </authorList>
    </citation>
    <scope>NUCLEOTIDE SEQUENCE</scope>
</reference>